<evidence type="ECO:0000259" key="8">
    <source>
        <dbReference type="SMART" id="SM01274"/>
    </source>
</evidence>
<evidence type="ECO:0000256" key="4">
    <source>
        <dbReference type="PIRSR" id="PIRSR000106-2"/>
    </source>
</evidence>
<feature type="domain" description="Malic enzyme NAD-binding" evidence="7">
    <location>
        <begin position="261"/>
        <end position="517"/>
    </location>
</feature>
<evidence type="ECO:0000256" key="2">
    <source>
        <dbReference type="ARBA" id="ARBA00023027"/>
    </source>
</evidence>
<dbReference type="GO" id="GO:0051287">
    <property type="term" value="F:NAD binding"/>
    <property type="evidence" value="ECO:0007669"/>
    <property type="project" value="InterPro"/>
</dbReference>
<dbReference type="PANTHER" id="PTHR23406:SF34">
    <property type="entry name" value="NAD-DEPENDENT MALIC ENZYME, MITOCHONDRIAL"/>
    <property type="match status" value="1"/>
</dbReference>
<dbReference type="InterPro" id="IPR036291">
    <property type="entry name" value="NAD(P)-bd_dom_sf"/>
</dbReference>
<feature type="binding site" evidence="4">
    <location>
        <position position="405"/>
    </location>
    <ligand>
        <name>(S)-malate</name>
        <dbReference type="ChEBI" id="CHEBI:15589"/>
    </ligand>
</feature>
<feature type="binding site" evidence="5">
    <location>
        <position position="237"/>
    </location>
    <ligand>
        <name>a divalent metal cation</name>
        <dbReference type="ChEBI" id="CHEBI:60240"/>
    </ligand>
</feature>
<dbReference type="SUPFAM" id="SSF51735">
    <property type="entry name" value="NAD(P)-binding Rossmann-fold domains"/>
    <property type="match status" value="1"/>
</dbReference>
<dbReference type="PRINTS" id="PR00072">
    <property type="entry name" value="MALOXRDTASE"/>
</dbReference>
<keyword evidence="9" id="KW-0560">Oxidoreductase</keyword>
<evidence type="ECO:0000259" key="7">
    <source>
        <dbReference type="SMART" id="SM00919"/>
    </source>
</evidence>
<evidence type="ECO:0000313" key="9">
    <source>
        <dbReference type="EMBL" id="ATF25199.1"/>
    </source>
</evidence>
<dbReference type="STRING" id="2756.BFR44_01880"/>
<dbReference type="InterPro" id="IPR037062">
    <property type="entry name" value="Malic_N_dom_sf"/>
</dbReference>
<dbReference type="PIRSF" id="PIRSF000106">
    <property type="entry name" value="ME"/>
    <property type="match status" value="1"/>
</dbReference>
<dbReference type="PANTHER" id="PTHR23406">
    <property type="entry name" value="MALIC ENZYME-RELATED"/>
    <property type="match status" value="1"/>
</dbReference>
<dbReference type="KEGG" id="bths:CNY62_01695"/>
<dbReference type="GO" id="GO:0016616">
    <property type="term" value="F:oxidoreductase activity, acting on the CH-OH group of donors, NAD or NADP as acceptor"/>
    <property type="evidence" value="ECO:0007669"/>
    <property type="project" value="InterPro"/>
</dbReference>
<proteinExistence type="inferred from homology"/>
<dbReference type="Gene3D" id="3.40.50.10380">
    <property type="entry name" value="Malic enzyme, N-terminal domain"/>
    <property type="match status" value="1"/>
</dbReference>
<dbReference type="SUPFAM" id="SSF53223">
    <property type="entry name" value="Aminoacid dehydrogenase-like, N-terminal domain"/>
    <property type="match status" value="1"/>
</dbReference>
<dbReference type="Gene3D" id="3.40.50.720">
    <property type="entry name" value="NAD(P)-binding Rossmann-like Domain"/>
    <property type="match status" value="1"/>
</dbReference>
<feature type="binding site" evidence="4">
    <location>
        <position position="449"/>
    </location>
    <ligand>
        <name>(S)-malate</name>
        <dbReference type="ChEBI" id="CHEBI:15589"/>
    </ligand>
</feature>
<feature type="domain" description="Malic enzyme N-terminal" evidence="8">
    <location>
        <begin position="67"/>
        <end position="251"/>
    </location>
</feature>
<gene>
    <name evidence="9" type="ORF">CNY62_01695</name>
</gene>
<comment type="similarity">
    <text evidence="1 6">Belongs to the malic enzymes family.</text>
</comment>
<dbReference type="GO" id="GO:0005829">
    <property type="term" value="C:cytosol"/>
    <property type="evidence" value="ECO:0007669"/>
    <property type="project" value="TreeGrafter"/>
</dbReference>
<keyword evidence="2" id="KW-0520">NAD</keyword>
<protein>
    <submittedName>
        <fullName evidence="9">NAD-dependent malic enzyme</fullName>
        <ecNumber evidence="9">1.1.1.38</ecNumber>
    </submittedName>
</protein>
<feature type="binding site" evidence="5">
    <location>
        <position position="236"/>
    </location>
    <ligand>
        <name>a divalent metal cation</name>
        <dbReference type="ChEBI" id="CHEBI:60240"/>
    </ligand>
</feature>
<feature type="active site" description="Proton donor" evidence="3">
    <location>
        <position position="90"/>
    </location>
</feature>
<feature type="active site" description="Proton acceptor" evidence="3">
    <location>
        <position position="165"/>
    </location>
</feature>
<dbReference type="GO" id="GO:0006108">
    <property type="term" value="P:malate metabolic process"/>
    <property type="evidence" value="ECO:0007669"/>
    <property type="project" value="TreeGrafter"/>
</dbReference>
<dbReference type="EC" id="1.1.1.38" evidence="9"/>
<keyword evidence="5 6" id="KW-0479">Metal-binding</keyword>
<comment type="cofactor">
    <cofactor evidence="5">
        <name>Mg(2+)</name>
        <dbReference type="ChEBI" id="CHEBI:18420"/>
    </cofactor>
    <cofactor evidence="5">
        <name>Mn(2+)</name>
        <dbReference type="ChEBI" id="CHEBI:29035"/>
    </cofactor>
    <text evidence="5">Divalent metal cations. Prefers magnesium or manganese.</text>
</comment>
<dbReference type="OrthoDB" id="3314528at2"/>
<evidence type="ECO:0000313" key="10">
    <source>
        <dbReference type="Proteomes" id="UP000243591"/>
    </source>
</evidence>
<dbReference type="InterPro" id="IPR012301">
    <property type="entry name" value="Malic_N_dom"/>
</dbReference>
<dbReference type="Pfam" id="PF00390">
    <property type="entry name" value="malic"/>
    <property type="match status" value="1"/>
</dbReference>
<dbReference type="EMBL" id="CP023483">
    <property type="protein sequence ID" value="ATF25199.1"/>
    <property type="molecule type" value="Genomic_DNA"/>
</dbReference>
<dbReference type="SMART" id="SM01274">
    <property type="entry name" value="malic"/>
    <property type="match status" value="1"/>
</dbReference>
<reference evidence="9 10" key="1">
    <citation type="submission" date="2017-09" db="EMBL/GenBank/DDBJ databases">
        <title>Complete Genome Sequences of Two Strains of the Meat Spoilage Bacterium Brochothrix thermosphacta Isolated from Ground Chicken.</title>
        <authorList>
            <person name="Paoli G.C."/>
            <person name="Wijey C."/>
            <person name="Chen C.-Y."/>
            <person name="Nguyen L."/>
            <person name="Yan X."/>
            <person name="Irwin P.L."/>
        </authorList>
    </citation>
    <scope>NUCLEOTIDE SEQUENCE [LARGE SCALE GENOMIC DNA]</scope>
    <source>
        <strain evidence="9 10">BI</strain>
    </source>
</reference>
<organism evidence="9 10">
    <name type="scientific">Brochothrix thermosphacta</name>
    <name type="common">Microbacterium thermosphactum</name>
    <dbReference type="NCBI Taxonomy" id="2756"/>
    <lineage>
        <taxon>Bacteria</taxon>
        <taxon>Bacillati</taxon>
        <taxon>Bacillota</taxon>
        <taxon>Bacilli</taxon>
        <taxon>Bacillales</taxon>
        <taxon>Listeriaceae</taxon>
        <taxon>Brochothrix</taxon>
    </lineage>
</organism>
<evidence type="ECO:0000256" key="1">
    <source>
        <dbReference type="ARBA" id="ARBA00008785"/>
    </source>
</evidence>
<dbReference type="NCBIfam" id="NF010052">
    <property type="entry name" value="PRK13529.1"/>
    <property type="match status" value="1"/>
</dbReference>
<sequence>MDALTRLNNAMTNKGTAFTKAEREAYGLEGLLPPAIQTIEQQSEQAYQQFLAKADAMSQHLFLMGLYDTNRVLFYHLIGAHVTEMLPVIYTPTIGDAVIRYNEDYTSPKDALFLSINDSTSVIQRIVKQRATETPHIKMIVITDGEGVLGIGDWGINGVNIAIGKLAVYTVAAKVNPAEVLPVVLDVGTNNETLINDPFYLGNRHERVRGERFDTFIETIVQTMTTNYPNVLLHWEDFGRENAARILEKYRNDYLTFNDDIQGTGIMVVAAAVSASKAANIKLPSQRILIFGGGTAGIGVATQLLDEMSRQSGQDEAVIKQQLFIYDRFGLVTTEHEDLTDGQKQFAHERSELGDLDTTDLVAVIKQLKPTMLIGASGVTGAFTEDVVRAMAEVSEQPAIIPLSNPTRLSEAKPEDIIKWTNGQALVVTGSPFAPVDYKGVTYTIGQANNALLYPGLGLGAVVCQAERITMGMLSAAANAVANLVDTSVVGAPLLPKVADLQHASLAVATAVVKQAVSEKLNTITITDAETAVREKMWEATYH</sequence>
<feature type="binding site" evidence="5">
    <location>
        <position position="260"/>
    </location>
    <ligand>
        <name>a divalent metal cation</name>
        <dbReference type="ChEBI" id="CHEBI:60240"/>
    </ligand>
</feature>
<dbReference type="InterPro" id="IPR046346">
    <property type="entry name" value="Aminoacid_DH-like_N_sf"/>
</dbReference>
<dbReference type="Pfam" id="PF03949">
    <property type="entry name" value="Malic_M"/>
    <property type="match status" value="1"/>
</dbReference>
<dbReference type="SMART" id="SM00919">
    <property type="entry name" value="Malic_M"/>
    <property type="match status" value="1"/>
</dbReference>
<name>A0A1D2LZB5_BROTH</name>
<evidence type="ECO:0000256" key="3">
    <source>
        <dbReference type="PIRSR" id="PIRSR000106-1"/>
    </source>
</evidence>
<dbReference type="AlphaFoldDB" id="A0A1D2LZB5"/>
<dbReference type="InterPro" id="IPR012302">
    <property type="entry name" value="Malic_NAD-bd"/>
</dbReference>
<dbReference type="Proteomes" id="UP000243591">
    <property type="component" value="Chromosome"/>
</dbReference>
<evidence type="ECO:0000256" key="6">
    <source>
        <dbReference type="RuleBase" id="RU003427"/>
    </source>
</evidence>
<dbReference type="GO" id="GO:0004470">
    <property type="term" value="F:malic enzyme activity"/>
    <property type="evidence" value="ECO:0007669"/>
    <property type="project" value="InterPro"/>
</dbReference>
<accession>A0A1D2LZB5</accession>
<evidence type="ECO:0000256" key="5">
    <source>
        <dbReference type="PIRSR" id="PIRSR000106-3"/>
    </source>
</evidence>
<dbReference type="InterPro" id="IPR001891">
    <property type="entry name" value="Malic_OxRdtase"/>
</dbReference>
<dbReference type="GO" id="GO:0046872">
    <property type="term" value="F:metal ion binding"/>
    <property type="evidence" value="ECO:0007669"/>
    <property type="project" value="UniProtKB-KW"/>
</dbReference>
<keyword evidence="10" id="KW-1185">Reference proteome</keyword>
<dbReference type="RefSeq" id="WP_069125255.1">
    <property type="nucleotide sequence ID" value="NZ_CP023483.1"/>
</dbReference>